<protein>
    <submittedName>
        <fullName evidence="2">Uncharacterized protein</fullName>
    </submittedName>
</protein>
<name>A0AAU7DJS6_9BACT</name>
<dbReference type="EMBL" id="CP121196">
    <property type="protein sequence ID" value="XBH17586.1"/>
    <property type="molecule type" value="Genomic_DNA"/>
</dbReference>
<feature type="region of interest" description="Disordered" evidence="1">
    <location>
        <begin position="1"/>
        <end position="22"/>
    </location>
</feature>
<sequence length="296" mass="31635">MGLAQMQPVSPASPLPDAPLPVIKHENSKSGPCRVIPKSESAGIALSETGTGLIAEQASFPPPAAQPQVPAVTSAGTILAPLELPPCPPMPLINFYQRFLNGPEVKPLTPKEKARLAVKNILDPFNAVTILANAAIAVGSDSHSDYGPGMHGFAKVVGVSYSEDMTGEFVGTFLIPSIVHQDPHYHRMPHATIKRRIFHAAAQVFWTQGDNGKGMLNYADLVGFPIDLEIANLYVPGEKTNLPSTAIRYGSGLALAPTDNFITEFLPDLARRIHVRVVLVQEIINQVAHTEPAGTP</sequence>
<gene>
    <name evidence="2" type="ORF">P8935_23840</name>
</gene>
<dbReference type="RefSeq" id="WP_348262810.1">
    <property type="nucleotide sequence ID" value="NZ_CP121196.1"/>
</dbReference>
<evidence type="ECO:0000313" key="2">
    <source>
        <dbReference type="EMBL" id="XBH17586.1"/>
    </source>
</evidence>
<proteinExistence type="predicted"/>
<organism evidence="2">
    <name type="scientific">Telmatobacter sp. DSM 110680</name>
    <dbReference type="NCBI Taxonomy" id="3036704"/>
    <lineage>
        <taxon>Bacteria</taxon>
        <taxon>Pseudomonadati</taxon>
        <taxon>Acidobacteriota</taxon>
        <taxon>Terriglobia</taxon>
        <taxon>Terriglobales</taxon>
        <taxon>Acidobacteriaceae</taxon>
        <taxon>Telmatobacter</taxon>
    </lineage>
</organism>
<reference evidence="2" key="1">
    <citation type="submission" date="2023-03" db="EMBL/GenBank/DDBJ databases">
        <title>Edaphobacter sp.</title>
        <authorList>
            <person name="Huber K.J."/>
            <person name="Papendorf J."/>
            <person name="Pilke C."/>
            <person name="Bunk B."/>
            <person name="Sproeer C."/>
            <person name="Pester M."/>
        </authorList>
    </citation>
    <scope>NUCLEOTIDE SEQUENCE</scope>
    <source>
        <strain evidence="2">DSM 110680</strain>
    </source>
</reference>
<accession>A0AAU7DJS6</accession>
<evidence type="ECO:0000256" key="1">
    <source>
        <dbReference type="SAM" id="MobiDB-lite"/>
    </source>
</evidence>
<dbReference type="AlphaFoldDB" id="A0AAU7DJS6"/>